<dbReference type="EMBL" id="JASCZI010272885">
    <property type="protein sequence ID" value="MED6223740.1"/>
    <property type="molecule type" value="Genomic_DNA"/>
</dbReference>
<gene>
    <name evidence="2" type="ORF">PIB30_077033</name>
</gene>
<keyword evidence="3" id="KW-1185">Reference proteome</keyword>
<reference evidence="2 3" key="1">
    <citation type="journal article" date="2023" name="Plants (Basel)">
        <title>Bridging the Gap: Combining Genomics and Transcriptomics Approaches to Understand Stylosanthes scabra, an Orphan Legume from the Brazilian Caatinga.</title>
        <authorList>
            <person name="Ferreira-Neto J.R.C."/>
            <person name="da Silva M.D."/>
            <person name="Binneck E."/>
            <person name="de Melo N.F."/>
            <person name="da Silva R.H."/>
            <person name="de Melo A.L.T.M."/>
            <person name="Pandolfi V."/>
            <person name="Bustamante F.O."/>
            <person name="Brasileiro-Vidal A.C."/>
            <person name="Benko-Iseppon A.M."/>
        </authorList>
    </citation>
    <scope>NUCLEOTIDE SEQUENCE [LARGE SCALE GENOMIC DNA]</scope>
    <source>
        <tissue evidence="2">Leaves</tissue>
    </source>
</reference>
<organism evidence="2 3">
    <name type="scientific">Stylosanthes scabra</name>
    <dbReference type="NCBI Taxonomy" id="79078"/>
    <lineage>
        <taxon>Eukaryota</taxon>
        <taxon>Viridiplantae</taxon>
        <taxon>Streptophyta</taxon>
        <taxon>Embryophyta</taxon>
        <taxon>Tracheophyta</taxon>
        <taxon>Spermatophyta</taxon>
        <taxon>Magnoliopsida</taxon>
        <taxon>eudicotyledons</taxon>
        <taxon>Gunneridae</taxon>
        <taxon>Pentapetalae</taxon>
        <taxon>rosids</taxon>
        <taxon>fabids</taxon>
        <taxon>Fabales</taxon>
        <taxon>Fabaceae</taxon>
        <taxon>Papilionoideae</taxon>
        <taxon>50 kb inversion clade</taxon>
        <taxon>dalbergioids sensu lato</taxon>
        <taxon>Dalbergieae</taxon>
        <taxon>Pterocarpus clade</taxon>
        <taxon>Stylosanthes</taxon>
    </lineage>
</organism>
<comment type="caution">
    <text evidence="2">The sequence shown here is derived from an EMBL/GenBank/DDBJ whole genome shotgun (WGS) entry which is preliminary data.</text>
</comment>
<evidence type="ECO:0000256" key="1">
    <source>
        <dbReference type="SAM" id="MobiDB-lite"/>
    </source>
</evidence>
<feature type="region of interest" description="Disordered" evidence="1">
    <location>
        <begin position="1"/>
        <end position="63"/>
    </location>
</feature>
<feature type="non-terminal residue" evidence="2">
    <location>
        <position position="145"/>
    </location>
</feature>
<protein>
    <submittedName>
        <fullName evidence="2">Uncharacterized protein</fullName>
    </submittedName>
</protein>
<feature type="compositionally biased region" description="Polar residues" evidence="1">
    <location>
        <begin position="1"/>
        <end position="12"/>
    </location>
</feature>
<feature type="region of interest" description="Disordered" evidence="1">
    <location>
        <begin position="125"/>
        <end position="145"/>
    </location>
</feature>
<feature type="region of interest" description="Disordered" evidence="1">
    <location>
        <begin position="75"/>
        <end position="112"/>
    </location>
</feature>
<feature type="compositionally biased region" description="Polar residues" evidence="1">
    <location>
        <begin position="75"/>
        <end position="88"/>
    </location>
</feature>
<dbReference type="Proteomes" id="UP001341840">
    <property type="component" value="Unassembled WGS sequence"/>
</dbReference>
<sequence length="145" mass="15939">MSNPNKTSTKVQQARKAHSSHVWPTSKTWPKRDPPGPHQAQPSSPAVMFGPRLKHGPNMTSPYLFPSSLKQTWNKLDHASTPSKSQAKPTLHASTFRPHFLPSPNVTQGKASSPWSRFCHVLASPKCDSNVTSPQAPQALPSFKQ</sequence>
<evidence type="ECO:0000313" key="3">
    <source>
        <dbReference type="Proteomes" id="UP001341840"/>
    </source>
</evidence>
<feature type="compositionally biased region" description="Polar residues" evidence="1">
    <location>
        <begin position="127"/>
        <end position="136"/>
    </location>
</feature>
<accession>A0ABU6ZP39</accession>
<evidence type="ECO:0000313" key="2">
    <source>
        <dbReference type="EMBL" id="MED6223740.1"/>
    </source>
</evidence>
<name>A0ABU6ZP39_9FABA</name>
<proteinExistence type="predicted"/>